<dbReference type="RefSeq" id="WP_310256176.1">
    <property type="nucleotide sequence ID" value="NZ_JAVDWA010000001.1"/>
</dbReference>
<evidence type="ECO:0008006" key="4">
    <source>
        <dbReference type="Google" id="ProtNLM"/>
    </source>
</evidence>
<gene>
    <name evidence="2" type="ORF">J2X07_000549</name>
</gene>
<organism evidence="2 3">
    <name type="scientific">Fictibacillus barbaricus</name>
    <dbReference type="NCBI Taxonomy" id="182136"/>
    <lineage>
        <taxon>Bacteria</taxon>
        <taxon>Bacillati</taxon>
        <taxon>Bacillota</taxon>
        <taxon>Bacilli</taxon>
        <taxon>Bacillales</taxon>
        <taxon>Fictibacillaceae</taxon>
        <taxon>Fictibacillus</taxon>
    </lineage>
</organism>
<sequence>MKKIHETQSIRTNDTEEHKVYSPIENLQNIESGGPLNKKGLENVSGLPKSIKFLGCVLIGLLGFSMLLVMVLNFF</sequence>
<keyword evidence="1" id="KW-1133">Transmembrane helix</keyword>
<protein>
    <recommendedName>
        <fullName evidence="4">Amino acid transporter</fullName>
    </recommendedName>
</protein>
<reference evidence="2 3" key="1">
    <citation type="submission" date="2023-07" db="EMBL/GenBank/DDBJ databases">
        <title>Sorghum-associated microbial communities from plants grown in Nebraska, USA.</title>
        <authorList>
            <person name="Schachtman D."/>
        </authorList>
    </citation>
    <scope>NUCLEOTIDE SEQUENCE [LARGE SCALE GENOMIC DNA]</scope>
    <source>
        <strain evidence="2 3">BE211</strain>
    </source>
</reference>
<feature type="transmembrane region" description="Helical" evidence="1">
    <location>
        <begin position="53"/>
        <end position="74"/>
    </location>
</feature>
<evidence type="ECO:0000256" key="1">
    <source>
        <dbReference type="SAM" id="Phobius"/>
    </source>
</evidence>
<name>A0ABU1TWP1_9BACL</name>
<proteinExistence type="predicted"/>
<dbReference type="Proteomes" id="UP001258181">
    <property type="component" value="Unassembled WGS sequence"/>
</dbReference>
<dbReference type="EMBL" id="JAVDWA010000001">
    <property type="protein sequence ID" value="MDR7071574.1"/>
    <property type="molecule type" value="Genomic_DNA"/>
</dbReference>
<evidence type="ECO:0000313" key="2">
    <source>
        <dbReference type="EMBL" id="MDR7071574.1"/>
    </source>
</evidence>
<accession>A0ABU1TWP1</accession>
<keyword evidence="1" id="KW-0472">Membrane</keyword>
<evidence type="ECO:0000313" key="3">
    <source>
        <dbReference type="Proteomes" id="UP001258181"/>
    </source>
</evidence>
<keyword evidence="3" id="KW-1185">Reference proteome</keyword>
<keyword evidence="1" id="KW-0812">Transmembrane</keyword>
<comment type="caution">
    <text evidence="2">The sequence shown here is derived from an EMBL/GenBank/DDBJ whole genome shotgun (WGS) entry which is preliminary data.</text>
</comment>